<evidence type="ECO:0000313" key="9">
    <source>
        <dbReference type="EMBL" id="RSB79030.1"/>
    </source>
</evidence>
<feature type="active site" evidence="6">
    <location>
        <position position="305"/>
    </location>
</feature>
<dbReference type="RefSeq" id="WP_125845639.1">
    <property type="nucleotide sequence ID" value="NZ_JACHXH010000008.1"/>
</dbReference>
<keyword evidence="3 5" id="KW-0808">Transferase</keyword>
<dbReference type="PANTHER" id="PTHR11739:SF23">
    <property type="entry name" value="CITRATE SYNTHASE 2-RELATED"/>
    <property type="match status" value="1"/>
</dbReference>
<dbReference type="InterPro" id="IPR016142">
    <property type="entry name" value="Citrate_synth-like_lrg_a-sub"/>
</dbReference>
<dbReference type="PIRSF" id="PIRSF001369">
    <property type="entry name" value="Citrate_synth"/>
    <property type="match status" value="1"/>
</dbReference>
<evidence type="ECO:0000313" key="8">
    <source>
        <dbReference type="EMBL" id="MBB3135023.1"/>
    </source>
</evidence>
<dbReference type="Gene3D" id="1.10.580.10">
    <property type="entry name" value="Citrate Synthase, domain 1"/>
    <property type="match status" value="1"/>
</dbReference>
<comment type="similarity">
    <text evidence="2 5 7">Belongs to the citrate synthase family.</text>
</comment>
<reference evidence="8 11" key="2">
    <citation type="submission" date="2020-08" db="EMBL/GenBank/DDBJ databases">
        <title>Genomic Encyclopedia of Type Strains, Phase III (KMG-III): the genomes of soil and plant-associated and newly described type strains.</title>
        <authorList>
            <person name="Whitman W."/>
        </authorList>
    </citation>
    <scope>NUCLEOTIDE SEQUENCE [LARGE SCALE GENOMIC DNA]</scope>
    <source>
        <strain evidence="8 11">CECT 4113</strain>
    </source>
</reference>
<evidence type="ECO:0000313" key="11">
    <source>
        <dbReference type="Proteomes" id="UP000518315"/>
    </source>
</evidence>
<dbReference type="CDD" id="cd06109">
    <property type="entry name" value="BsCS-I_like"/>
    <property type="match status" value="1"/>
</dbReference>
<dbReference type="PRINTS" id="PR00143">
    <property type="entry name" value="CITRTSNTHASE"/>
</dbReference>
<evidence type="ECO:0000256" key="2">
    <source>
        <dbReference type="ARBA" id="ARBA00010566"/>
    </source>
</evidence>
<dbReference type="InterPro" id="IPR016143">
    <property type="entry name" value="Citrate_synth-like_sm_a-sub"/>
</dbReference>
<dbReference type="InterPro" id="IPR002020">
    <property type="entry name" value="Citrate_synthase"/>
</dbReference>
<dbReference type="Proteomes" id="UP000518315">
    <property type="component" value="Unassembled WGS sequence"/>
</dbReference>
<dbReference type="GO" id="GO:0005829">
    <property type="term" value="C:cytosol"/>
    <property type="evidence" value="ECO:0007669"/>
    <property type="project" value="TreeGrafter"/>
</dbReference>
<feature type="active site" evidence="6">
    <location>
        <position position="246"/>
    </location>
</feature>
<dbReference type="AlphaFoldDB" id="A0A427MZJ9"/>
<evidence type="ECO:0000256" key="3">
    <source>
        <dbReference type="ARBA" id="ARBA00022679"/>
    </source>
</evidence>
<comment type="caution">
    <text evidence="9">The sequence shown here is derived from an EMBL/GenBank/DDBJ whole genome shotgun (WGS) entry which is preliminary data.</text>
</comment>
<evidence type="ECO:0000256" key="6">
    <source>
        <dbReference type="PIRSR" id="PIRSR001369-1"/>
    </source>
</evidence>
<dbReference type="Proteomes" id="UP000277279">
    <property type="component" value="Unassembled WGS sequence"/>
</dbReference>
<protein>
    <recommendedName>
        <fullName evidence="5">Citrate synthase</fullName>
    </recommendedName>
</protein>
<dbReference type="PROSITE" id="PS00480">
    <property type="entry name" value="CITRATE_SYNTHASE"/>
    <property type="match status" value="1"/>
</dbReference>
<dbReference type="InterPro" id="IPR036969">
    <property type="entry name" value="Citrate_synthase_sf"/>
</dbReference>
<dbReference type="PANTHER" id="PTHR11739">
    <property type="entry name" value="CITRATE SYNTHASE"/>
    <property type="match status" value="1"/>
</dbReference>
<dbReference type="Pfam" id="PF00285">
    <property type="entry name" value="Citrate_synt"/>
    <property type="match status" value="1"/>
</dbReference>
<evidence type="ECO:0000256" key="1">
    <source>
        <dbReference type="ARBA" id="ARBA00004751"/>
    </source>
</evidence>
<evidence type="ECO:0000256" key="5">
    <source>
        <dbReference type="PIRNR" id="PIRNR001369"/>
    </source>
</evidence>
<reference evidence="9 10" key="1">
    <citation type="submission" date="2018-11" db="EMBL/GenBank/DDBJ databases">
        <authorList>
            <person name="Huo Y."/>
        </authorList>
    </citation>
    <scope>NUCLEOTIDE SEQUENCE [LARGE SCALE GENOMIC DNA]</scope>
    <source>
        <strain evidence="9 10">DSM 30132</strain>
    </source>
</reference>
<dbReference type="EMBL" id="RJJT01000009">
    <property type="protein sequence ID" value="RSB79030.1"/>
    <property type="molecule type" value="Genomic_DNA"/>
</dbReference>
<proteinExistence type="inferred from homology"/>
<evidence type="ECO:0000256" key="4">
    <source>
        <dbReference type="ARBA" id="ARBA00049288"/>
    </source>
</evidence>
<keyword evidence="11" id="KW-1185">Reference proteome</keyword>
<dbReference type="Gene3D" id="1.10.230.10">
    <property type="entry name" value="Cytochrome P450-Terp, domain 2"/>
    <property type="match status" value="1"/>
</dbReference>
<accession>A0A427MZJ9</accession>
<dbReference type="GO" id="GO:0006099">
    <property type="term" value="P:tricarboxylic acid cycle"/>
    <property type="evidence" value="ECO:0007669"/>
    <property type="project" value="UniProtKB-UniPathway"/>
</dbReference>
<dbReference type="GO" id="GO:0036440">
    <property type="term" value="F:citrate synthase activity"/>
    <property type="evidence" value="ECO:0007669"/>
    <property type="project" value="UniProtKB-EC"/>
</dbReference>
<dbReference type="EMBL" id="JACHXH010000008">
    <property type="protein sequence ID" value="MBB3135023.1"/>
    <property type="molecule type" value="Genomic_DNA"/>
</dbReference>
<dbReference type="NCBIfam" id="NF009005">
    <property type="entry name" value="PRK12350.1"/>
    <property type="match status" value="1"/>
</dbReference>
<dbReference type="OrthoDB" id="9800864at2"/>
<name>A0A427MZJ9_9HYPH</name>
<evidence type="ECO:0000256" key="7">
    <source>
        <dbReference type="RuleBase" id="RU003406"/>
    </source>
</evidence>
<sequence>MKNGLEDVIAAETQLSDVDGEAGRLIIRGVSLDQLVANSSYEGVAALLLDGLMERSVGEAQLRAWLAKARIRVFDHVRAADASLLALPPVDAMRALIARLPDGEDFDTVLNLLAAPAVFLPAVLRLQRSQKPIAPDASLPQAADILRMLTGKSPTREQSAALDAYLVTISDHGLNASTFASRVIASTQAGLTSSVLAALSALKGPLHGGAPGPVLDMLDAIGTAENAYTWLGEALDRGERLMGFGHRIYRVRDPRADALKGALKPLMASGQVNRARGELAEAVEAAALAILKARKPNRPLDVNVEFYTALLLEALGFPRKAFTGVFAIGRTVGWLAHAREQALDGRLIRPRSVYTGPLPAAA</sequence>
<dbReference type="GO" id="GO:0005975">
    <property type="term" value="P:carbohydrate metabolic process"/>
    <property type="evidence" value="ECO:0007669"/>
    <property type="project" value="TreeGrafter"/>
</dbReference>
<dbReference type="UniPathway" id="UPA00223">
    <property type="reaction ID" value="UER00717"/>
</dbReference>
<dbReference type="SUPFAM" id="SSF48256">
    <property type="entry name" value="Citrate synthase"/>
    <property type="match status" value="1"/>
</dbReference>
<comment type="catalytic activity">
    <reaction evidence="4">
        <text>oxaloacetate + acetyl-CoA + H2O = citrate + CoA + H(+)</text>
        <dbReference type="Rhea" id="RHEA:16845"/>
        <dbReference type="ChEBI" id="CHEBI:15377"/>
        <dbReference type="ChEBI" id="CHEBI:15378"/>
        <dbReference type="ChEBI" id="CHEBI:16452"/>
        <dbReference type="ChEBI" id="CHEBI:16947"/>
        <dbReference type="ChEBI" id="CHEBI:57287"/>
        <dbReference type="ChEBI" id="CHEBI:57288"/>
        <dbReference type="EC" id="2.3.3.16"/>
    </reaction>
</comment>
<gene>
    <name evidence="9" type="ORF">EFD55_13995</name>
    <name evidence="8" type="ORF">FHS26_002761</name>
</gene>
<dbReference type="InterPro" id="IPR024176">
    <property type="entry name" value="Citrate_synthase_bac-typ"/>
</dbReference>
<evidence type="ECO:0000313" key="10">
    <source>
        <dbReference type="Proteomes" id="UP000277279"/>
    </source>
</evidence>
<keyword evidence="8" id="KW-0012">Acyltransferase</keyword>
<comment type="pathway">
    <text evidence="1">Carbohydrate metabolism; tricarboxylic acid cycle; isocitrate from oxaloacetate: step 1/2.</text>
</comment>
<organism evidence="9 10">
    <name type="scientific">Rhizobium pisi</name>
    <dbReference type="NCBI Taxonomy" id="574561"/>
    <lineage>
        <taxon>Bacteria</taxon>
        <taxon>Pseudomonadati</taxon>
        <taxon>Pseudomonadota</taxon>
        <taxon>Alphaproteobacteria</taxon>
        <taxon>Hyphomicrobiales</taxon>
        <taxon>Rhizobiaceae</taxon>
        <taxon>Rhizobium/Agrobacterium group</taxon>
        <taxon>Rhizobium</taxon>
    </lineage>
</organism>
<dbReference type="InterPro" id="IPR019810">
    <property type="entry name" value="Citrate_synthase_AS"/>
</dbReference>